<comment type="caution">
    <text evidence="5">The sequence shown here is derived from an EMBL/GenBank/DDBJ whole genome shotgun (WGS) entry which is preliminary data.</text>
</comment>
<dbReference type="InterPro" id="IPR055270">
    <property type="entry name" value="Glyco_tran_10_C"/>
</dbReference>
<accession>A0A556QSU0</accession>
<evidence type="ECO:0000256" key="2">
    <source>
        <dbReference type="ARBA" id="ARBA00022676"/>
    </source>
</evidence>
<gene>
    <name evidence="5" type="ORF">FPL22_03180</name>
</gene>
<name>A0A556QSU0_9BACT</name>
<dbReference type="Proteomes" id="UP000315648">
    <property type="component" value="Unassembled WGS sequence"/>
</dbReference>
<dbReference type="GO" id="GO:0008417">
    <property type="term" value="F:fucosyltransferase activity"/>
    <property type="evidence" value="ECO:0007669"/>
    <property type="project" value="InterPro"/>
</dbReference>
<dbReference type="PANTHER" id="PTHR11929">
    <property type="entry name" value="ALPHA- 1,3 -FUCOSYLTRANSFERASE"/>
    <property type="match status" value="1"/>
</dbReference>
<evidence type="ECO:0000256" key="1">
    <source>
        <dbReference type="ARBA" id="ARBA00008919"/>
    </source>
</evidence>
<dbReference type="SUPFAM" id="SSF53756">
    <property type="entry name" value="UDP-Glycosyltransferase/glycogen phosphorylase"/>
    <property type="match status" value="1"/>
</dbReference>
<dbReference type="InterPro" id="IPR038577">
    <property type="entry name" value="GT10-like_C_sf"/>
</dbReference>
<dbReference type="Gene3D" id="3.40.50.11660">
    <property type="entry name" value="Glycosyl transferase family 10, C-terminal domain"/>
    <property type="match status" value="1"/>
</dbReference>
<keyword evidence="3 5" id="KW-0808">Transferase</keyword>
<keyword evidence="2" id="KW-0328">Glycosyltransferase</keyword>
<dbReference type="AlphaFoldDB" id="A0A556QSU0"/>
<organism evidence="5 6">
    <name type="scientific">Rariglobus hedericola</name>
    <dbReference type="NCBI Taxonomy" id="2597822"/>
    <lineage>
        <taxon>Bacteria</taxon>
        <taxon>Pseudomonadati</taxon>
        <taxon>Verrucomicrobiota</taxon>
        <taxon>Opitutia</taxon>
        <taxon>Opitutales</taxon>
        <taxon>Opitutaceae</taxon>
        <taxon>Rariglobus</taxon>
    </lineage>
</organism>
<evidence type="ECO:0000259" key="4">
    <source>
        <dbReference type="Pfam" id="PF00852"/>
    </source>
</evidence>
<keyword evidence="6" id="KW-1185">Reference proteome</keyword>
<evidence type="ECO:0000313" key="5">
    <source>
        <dbReference type="EMBL" id="TSJ79708.1"/>
    </source>
</evidence>
<dbReference type="PANTHER" id="PTHR11929:SF194">
    <property type="entry name" value="ALPHA-(1,3)-FUCOSYLTRANSFERASE 10"/>
    <property type="match status" value="1"/>
</dbReference>
<evidence type="ECO:0000313" key="6">
    <source>
        <dbReference type="Proteomes" id="UP000315648"/>
    </source>
</evidence>
<comment type="similarity">
    <text evidence="1">Belongs to the glycosyltransferase 10 family.</text>
</comment>
<dbReference type="OrthoDB" id="9791032at2"/>
<feature type="domain" description="Fucosyltransferase C-terminal" evidence="4">
    <location>
        <begin position="141"/>
        <end position="246"/>
    </location>
</feature>
<evidence type="ECO:0000256" key="3">
    <source>
        <dbReference type="ARBA" id="ARBA00022679"/>
    </source>
</evidence>
<protein>
    <submittedName>
        <fullName evidence="5">Transferase</fullName>
    </submittedName>
</protein>
<sequence>MNADSGRELVVRVTIGFEVGGLEWFTPGRSMKIGRCRFLVHPPDNEPCDFWIVFGNAKPRETALVAPGNTLFIAGEPPAKKRYAKSFYRQFAHVVDTHHGSAHPRLVIDALALFWMVGLSWKRNAYTFGYDHLKALPVPEKSNRVSVVCSSTASTPGQRRRLEFLEKLKARLGDKIVHFGKGFTPIDDKMDAVWPHRFHLTLENSQSPHYWTEKLADAYLGWAFPLYVGCPNLSDYFPSDSFCALDMDDVDGAVATIERLLASPRNDAEIAAVRTARELELDVYNPFVRFAQWVEKFHSDAHAQTITIRSEKAFRPVRGWIYRLKHG</sequence>
<dbReference type="Pfam" id="PF00852">
    <property type="entry name" value="Glyco_transf_10"/>
    <property type="match status" value="1"/>
</dbReference>
<dbReference type="EMBL" id="VMBG01000001">
    <property type="protein sequence ID" value="TSJ79708.1"/>
    <property type="molecule type" value="Genomic_DNA"/>
</dbReference>
<proteinExistence type="inferred from homology"/>
<dbReference type="GO" id="GO:0016020">
    <property type="term" value="C:membrane"/>
    <property type="evidence" value="ECO:0007669"/>
    <property type="project" value="InterPro"/>
</dbReference>
<reference evidence="5 6" key="1">
    <citation type="submission" date="2019-07" db="EMBL/GenBank/DDBJ databases">
        <title>Description of 53C-WASEF.</title>
        <authorList>
            <person name="Pitt A."/>
            <person name="Hahn M.W."/>
        </authorList>
    </citation>
    <scope>NUCLEOTIDE SEQUENCE [LARGE SCALE GENOMIC DNA]</scope>
    <source>
        <strain evidence="5 6">53C-WASEF</strain>
    </source>
</reference>
<dbReference type="InterPro" id="IPR001503">
    <property type="entry name" value="Glyco_trans_10"/>
</dbReference>